<dbReference type="EMBL" id="KI925466">
    <property type="protein sequence ID" value="ETW75387.1"/>
    <property type="molecule type" value="Genomic_DNA"/>
</dbReference>
<dbReference type="InterPro" id="IPR047122">
    <property type="entry name" value="Trans-enoyl_RdTase-like"/>
</dbReference>
<dbReference type="InterPro" id="IPR013154">
    <property type="entry name" value="ADH-like_N"/>
</dbReference>
<evidence type="ECO:0000259" key="1">
    <source>
        <dbReference type="SMART" id="SM00829"/>
    </source>
</evidence>
<dbReference type="Proteomes" id="UP000030671">
    <property type="component" value="Unassembled WGS sequence"/>
</dbReference>
<dbReference type="Gene3D" id="3.40.50.720">
    <property type="entry name" value="NAD(P)-binding Rossmann-like Domain"/>
    <property type="match status" value="1"/>
</dbReference>
<dbReference type="GO" id="GO:0016651">
    <property type="term" value="F:oxidoreductase activity, acting on NAD(P)H"/>
    <property type="evidence" value="ECO:0007669"/>
    <property type="project" value="InterPro"/>
</dbReference>
<dbReference type="PANTHER" id="PTHR45348:SF2">
    <property type="entry name" value="ZINC-TYPE ALCOHOL DEHYDROGENASE-LIKE PROTEIN C2E1P3.01"/>
    <property type="match status" value="1"/>
</dbReference>
<dbReference type="OrthoDB" id="10257049at2759"/>
<dbReference type="Gene3D" id="3.90.180.10">
    <property type="entry name" value="Medium-chain alcohol dehydrogenases, catalytic domain"/>
    <property type="match status" value="1"/>
</dbReference>
<organism evidence="2 3">
    <name type="scientific">Heterobasidion irregulare (strain TC 32-1)</name>
    <dbReference type="NCBI Taxonomy" id="747525"/>
    <lineage>
        <taxon>Eukaryota</taxon>
        <taxon>Fungi</taxon>
        <taxon>Dikarya</taxon>
        <taxon>Basidiomycota</taxon>
        <taxon>Agaricomycotina</taxon>
        <taxon>Agaricomycetes</taxon>
        <taxon>Russulales</taxon>
        <taxon>Bondarzewiaceae</taxon>
        <taxon>Heterobasidion</taxon>
        <taxon>Heterobasidion annosum species complex</taxon>
    </lineage>
</organism>
<protein>
    <submittedName>
        <fullName evidence="2">Quinone oxidoreductase 13</fullName>
    </submittedName>
</protein>
<dbReference type="eggNOG" id="KOG1198">
    <property type="taxonomic scope" value="Eukaryota"/>
</dbReference>
<gene>
    <name evidence="2" type="primary">qor13</name>
    <name evidence="2" type="ORF">HETIRDRAFT_108042</name>
</gene>
<dbReference type="Pfam" id="PF08240">
    <property type="entry name" value="ADH_N"/>
    <property type="match status" value="1"/>
</dbReference>
<feature type="domain" description="Enoyl reductase (ER)" evidence="1">
    <location>
        <begin position="3"/>
        <end position="323"/>
    </location>
</feature>
<dbReference type="KEGG" id="hir:HETIRDRAFT_108042"/>
<dbReference type="GeneID" id="20666303"/>
<name>W4JP94_HETIT</name>
<keyword evidence="3" id="KW-1185">Reference proteome</keyword>
<dbReference type="SUPFAM" id="SSF50129">
    <property type="entry name" value="GroES-like"/>
    <property type="match status" value="1"/>
</dbReference>
<dbReference type="PANTHER" id="PTHR45348">
    <property type="entry name" value="HYPOTHETICAL OXIDOREDUCTASE (EUROFUNG)"/>
    <property type="match status" value="1"/>
</dbReference>
<accession>W4JP94</accession>
<dbReference type="InterPro" id="IPR036291">
    <property type="entry name" value="NAD(P)-bd_dom_sf"/>
</dbReference>
<dbReference type="SMART" id="SM00829">
    <property type="entry name" value="PKS_ER"/>
    <property type="match status" value="1"/>
</dbReference>
<dbReference type="RefSeq" id="XP_009552808.1">
    <property type="nucleotide sequence ID" value="XM_009554513.1"/>
</dbReference>
<sequence>MVPPTQKAIVVTGDGIVKVTAAAQNPTDWKTAEYGKRVGAISGCDFVGIVVEIGLKVPANVRSIGERVAGFVHGGLYPNGSFSEYLSVPSEVVVRVPDDWSDEDAAQLGIAPFTAAQTLWSSQENFPTPFAPGTDSTPLLVSSGASSVGQYVIQFAKLSGFKVITFASPKNFELVRSLGADEVFDYKDPDASKKVKEITNGQLKFAVDTISEKQTPQQLADALSDEGGVVSVILPCKTVRDNVKVVHSLAYDLLGKDFNFPQVFKANEVETARGKEYARLITNLLATGKVRPNATTVLPKGLASVPEGMQYMRDGKVSGEKITYRISDTPN</sequence>
<dbReference type="AlphaFoldDB" id="W4JP94"/>
<dbReference type="InterPro" id="IPR013149">
    <property type="entry name" value="ADH-like_C"/>
</dbReference>
<dbReference type="CDD" id="cd08249">
    <property type="entry name" value="enoyl_reductase_like"/>
    <property type="match status" value="1"/>
</dbReference>
<dbReference type="HOGENOM" id="CLU_026673_16_1_1"/>
<evidence type="ECO:0000313" key="3">
    <source>
        <dbReference type="Proteomes" id="UP000030671"/>
    </source>
</evidence>
<evidence type="ECO:0000313" key="2">
    <source>
        <dbReference type="EMBL" id="ETW75387.1"/>
    </source>
</evidence>
<dbReference type="SUPFAM" id="SSF51735">
    <property type="entry name" value="NAD(P)-binding Rossmann-fold domains"/>
    <property type="match status" value="1"/>
</dbReference>
<dbReference type="InParanoid" id="W4JP94"/>
<dbReference type="Pfam" id="PF00107">
    <property type="entry name" value="ADH_zinc_N"/>
    <property type="match status" value="1"/>
</dbReference>
<reference evidence="2 3" key="1">
    <citation type="journal article" date="2012" name="New Phytol.">
        <title>Insight into trade-off between wood decay and parasitism from the genome of a fungal forest pathogen.</title>
        <authorList>
            <person name="Olson A."/>
            <person name="Aerts A."/>
            <person name="Asiegbu F."/>
            <person name="Belbahri L."/>
            <person name="Bouzid O."/>
            <person name="Broberg A."/>
            <person name="Canback B."/>
            <person name="Coutinho P.M."/>
            <person name="Cullen D."/>
            <person name="Dalman K."/>
            <person name="Deflorio G."/>
            <person name="van Diepen L.T."/>
            <person name="Dunand C."/>
            <person name="Duplessis S."/>
            <person name="Durling M."/>
            <person name="Gonthier P."/>
            <person name="Grimwood J."/>
            <person name="Fossdal C.G."/>
            <person name="Hansson D."/>
            <person name="Henrissat B."/>
            <person name="Hietala A."/>
            <person name="Himmelstrand K."/>
            <person name="Hoffmeister D."/>
            <person name="Hogberg N."/>
            <person name="James T.Y."/>
            <person name="Karlsson M."/>
            <person name="Kohler A."/>
            <person name="Kues U."/>
            <person name="Lee Y.H."/>
            <person name="Lin Y.C."/>
            <person name="Lind M."/>
            <person name="Lindquist E."/>
            <person name="Lombard V."/>
            <person name="Lucas S."/>
            <person name="Lunden K."/>
            <person name="Morin E."/>
            <person name="Murat C."/>
            <person name="Park J."/>
            <person name="Raffaello T."/>
            <person name="Rouze P."/>
            <person name="Salamov A."/>
            <person name="Schmutz J."/>
            <person name="Solheim H."/>
            <person name="Stahlberg J."/>
            <person name="Velez H."/>
            <person name="de Vries R.P."/>
            <person name="Wiebenga A."/>
            <person name="Woodward S."/>
            <person name="Yakovlev I."/>
            <person name="Garbelotto M."/>
            <person name="Martin F."/>
            <person name="Grigoriev I.V."/>
            <person name="Stenlid J."/>
        </authorList>
    </citation>
    <scope>NUCLEOTIDE SEQUENCE [LARGE SCALE GENOMIC DNA]</scope>
    <source>
        <strain evidence="2 3">TC 32-1</strain>
    </source>
</reference>
<dbReference type="InterPro" id="IPR020843">
    <property type="entry name" value="ER"/>
</dbReference>
<dbReference type="InterPro" id="IPR011032">
    <property type="entry name" value="GroES-like_sf"/>
</dbReference>
<dbReference type="STRING" id="747525.W4JP94"/>
<proteinExistence type="predicted"/>